<reference evidence="6 7" key="1">
    <citation type="submission" date="2019-06" db="EMBL/GenBank/DDBJ databases">
        <title>Genome analyses of bacteria isolated from kimchi.</title>
        <authorList>
            <person name="Lee S."/>
            <person name="Ahn S."/>
            <person name="Roh S."/>
        </authorList>
    </citation>
    <scope>NUCLEOTIDE SEQUENCE [LARGE SCALE GENOMIC DNA]</scope>
    <source>
        <strain evidence="6 7">CBA4606</strain>
    </source>
</reference>
<dbReference type="AlphaFoldDB" id="A0A5B8SRS5"/>
<dbReference type="RefSeq" id="WP_147183223.1">
    <property type="nucleotide sequence ID" value="NZ_CP042382.1"/>
</dbReference>
<evidence type="ECO:0000256" key="3">
    <source>
        <dbReference type="SAM" id="MobiDB-lite"/>
    </source>
</evidence>
<dbReference type="Proteomes" id="UP000321272">
    <property type="component" value="Chromosome"/>
</dbReference>
<dbReference type="EMBL" id="CP042382">
    <property type="protein sequence ID" value="QEA38155.1"/>
    <property type="molecule type" value="Genomic_DNA"/>
</dbReference>
<dbReference type="InterPro" id="IPR029058">
    <property type="entry name" value="AB_hydrolase_fold"/>
</dbReference>
<dbReference type="SUPFAM" id="SSF53474">
    <property type="entry name" value="alpha/beta-Hydrolases"/>
    <property type="match status" value="1"/>
</dbReference>
<organism evidence="6 7">
    <name type="scientific">Pistricoccus aurantiacus</name>
    <dbReference type="NCBI Taxonomy" id="1883414"/>
    <lineage>
        <taxon>Bacteria</taxon>
        <taxon>Pseudomonadati</taxon>
        <taxon>Pseudomonadota</taxon>
        <taxon>Gammaproteobacteria</taxon>
        <taxon>Oceanospirillales</taxon>
        <taxon>Halomonadaceae</taxon>
        <taxon>Pistricoccus</taxon>
    </lineage>
</organism>
<dbReference type="PANTHER" id="PTHR36837">
    <property type="entry name" value="POLY(3-HYDROXYALKANOATE) POLYMERASE SUBUNIT PHAC"/>
    <property type="match status" value="1"/>
</dbReference>
<keyword evidence="7" id="KW-1185">Reference proteome</keyword>
<dbReference type="KEGG" id="paur:FGL86_03085"/>
<dbReference type="Gene3D" id="3.40.50.1820">
    <property type="entry name" value="alpha/beta hydrolase"/>
    <property type="match status" value="1"/>
</dbReference>
<feature type="domain" description="Poly-beta-hydroxybutyrate polymerase N-terminal" evidence="5">
    <location>
        <begin position="36"/>
        <end position="76"/>
    </location>
</feature>
<dbReference type="Pfam" id="PF12551">
    <property type="entry name" value="PHBC_N"/>
    <property type="match status" value="1"/>
</dbReference>
<evidence type="ECO:0000313" key="6">
    <source>
        <dbReference type="EMBL" id="QEA38155.1"/>
    </source>
</evidence>
<proteinExistence type="predicted"/>
<dbReference type="Pfam" id="PF07167">
    <property type="entry name" value="PhaC_N"/>
    <property type="match status" value="1"/>
</dbReference>
<name>A0A5B8SRS5_9GAMM</name>
<evidence type="ECO:0000313" key="7">
    <source>
        <dbReference type="Proteomes" id="UP000321272"/>
    </source>
</evidence>
<protein>
    <submittedName>
        <fullName evidence="6">Alpha/beta fold hydrolase</fullName>
    </submittedName>
</protein>
<gene>
    <name evidence="6" type="ORF">FGL86_03085</name>
</gene>
<keyword evidence="2" id="KW-0012">Acyltransferase</keyword>
<dbReference type="InterPro" id="IPR022211">
    <property type="entry name" value="PHBC_N"/>
</dbReference>
<dbReference type="OrthoDB" id="7208816at2"/>
<evidence type="ECO:0000259" key="4">
    <source>
        <dbReference type="Pfam" id="PF07167"/>
    </source>
</evidence>
<sequence length="604" mass="68340">MNQAYQNLTISRLSERPTSPLSERPTTSPLSGRYATRSLDRAFKANLAKATGGTSPAGVATVIYEWLAHLAMSPGKQLELTEELGFKLAYLTRRVRHMNPAWDTRPCLDPIPRDNRFGHEAWSRWPYNLISQSFLLQQEWWESATTNIDGLSKSTENVVSFIARQTLDHWSPSNFSWLNPEVIDATLAQGGMNFLRGWENLCEDWERHVSGCPPVGSEDFKLGENLAATPGKVIYRNRLIELIQYTPTTEKVYAEPILIVPAWIMKYYILDLTPKKSLVRYLVEQGHTVFMISWLNPTSEDRDLSMSHYRRLGPEAALSVISAIVPDRKIHAVGYCLGGTLLYITAAAMARDGDERLATITTLAAQADFTEAGELSMFITESEVDYLESMMQDLGYLDGYQMAGAFQLMRSNDLIWSRMIHNYMLGKRQVASALMAWNADMTRMPHLMHSQYLRRLFLDNDLATGRYIIGDRPIAIPDINAPIFAVATLGDHVAPWRSVYKIHLLSDMDEVTFLLTSGGHNAGIVSEPGHKRRTYQMETRLARQSYIDPDTWLQTMPSQHGSWWPVWQAWLVERSSAKRVAPPSMGNGRYAPLVDAPGTYVLQK</sequence>
<dbReference type="GO" id="GO:0016746">
    <property type="term" value="F:acyltransferase activity"/>
    <property type="evidence" value="ECO:0007669"/>
    <property type="project" value="UniProtKB-KW"/>
</dbReference>
<evidence type="ECO:0000256" key="1">
    <source>
        <dbReference type="ARBA" id="ARBA00022679"/>
    </source>
</evidence>
<dbReference type="PANTHER" id="PTHR36837:SF5">
    <property type="entry name" value="POLY-3-HYDROXYBUTYRATE SYNTHASE"/>
    <property type="match status" value="1"/>
</dbReference>
<dbReference type="InterPro" id="IPR051321">
    <property type="entry name" value="PHA/PHB_synthase"/>
</dbReference>
<evidence type="ECO:0000256" key="2">
    <source>
        <dbReference type="ARBA" id="ARBA00023315"/>
    </source>
</evidence>
<accession>A0A5B8SRS5</accession>
<feature type="domain" description="Poly-beta-hydroxybutyrate polymerase N-terminal" evidence="4">
    <location>
        <begin position="113"/>
        <end position="282"/>
    </location>
</feature>
<evidence type="ECO:0000259" key="5">
    <source>
        <dbReference type="Pfam" id="PF12551"/>
    </source>
</evidence>
<dbReference type="GO" id="GO:0016787">
    <property type="term" value="F:hydrolase activity"/>
    <property type="evidence" value="ECO:0007669"/>
    <property type="project" value="UniProtKB-KW"/>
</dbReference>
<dbReference type="GO" id="GO:0042619">
    <property type="term" value="P:poly-hydroxybutyrate biosynthetic process"/>
    <property type="evidence" value="ECO:0007669"/>
    <property type="project" value="InterPro"/>
</dbReference>
<feature type="compositionally biased region" description="Polar residues" evidence="3">
    <location>
        <begin position="1"/>
        <end position="30"/>
    </location>
</feature>
<keyword evidence="1" id="KW-0808">Transferase</keyword>
<feature type="region of interest" description="Disordered" evidence="3">
    <location>
        <begin position="1"/>
        <end position="33"/>
    </location>
</feature>
<keyword evidence="6" id="KW-0378">Hydrolase</keyword>
<dbReference type="InterPro" id="IPR010941">
    <property type="entry name" value="PhaC_N"/>
</dbReference>